<gene>
    <name evidence="9" type="ORF">AF332_13930</name>
</gene>
<keyword evidence="10" id="KW-1185">Reference proteome</keyword>
<keyword evidence="6 7" id="KW-0472">Membrane</keyword>
<evidence type="ECO:0000256" key="2">
    <source>
        <dbReference type="ARBA" id="ARBA00022475"/>
    </source>
</evidence>
<dbReference type="SUPFAM" id="SSF158472">
    <property type="entry name" value="HAMP domain-like"/>
    <property type="match status" value="1"/>
</dbReference>
<dbReference type="SUPFAM" id="SSF55874">
    <property type="entry name" value="ATPase domain of HSP90 chaperone/DNA topoisomerase II/histidine kinase"/>
    <property type="match status" value="1"/>
</dbReference>
<dbReference type="Pfam" id="PF06580">
    <property type="entry name" value="His_kinase"/>
    <property type="match status" value="1"/>
</dbReference>
<comment type="caution">
    <text evidence="9">The sequence shown here is derived from an EMBL/GenBank/DDBJ whole genome shotgun (WGS) entry which is preliminary data.</text>
</comment>
<dbReference type="EMBL" id="LGUF01000007">
    <property type="protein sequence ID" value="KON87819.1"/>
    <property type="molecule type" value="Genomic_DNA"/>
</dbReference>
<evidence type="ECO:0000256" key="4">
    <source>
        <dbReference type="ARBA" id="ARBA00022679"/>
    </source>
</evidence>
<dbReference type="GO" id="GO:0005886">
    <property type="term" value="C:plasma membrane"/>
    <property type="evidence" value="ECO:0007669"/>
    <property type="project" value="UniProtKB-SubCell"/>
</dbReference>
<dbReference type="Proteomes" id="UP000037109">
    <property type="component" value="Unassembled WGS sequence"/>
</dbReference>
<keyword evidence="7" id="KW-0812">Transmembrane</keyword>
<dbReference type="Pfam" id="PF02518">
    <property type="entry name" value="HATPase_c"/>
    <property type="match status" value="1"/>
</dbReference>
<evidence type="ECO:0000313" key="9">
    <source>
        <dbReference type="EMBL" id="KON87819.1"/>
    </source>
</evidence>
<evidence type="ECO:0000313" key="10">
    <source>
        <dbReference type="Proteomes" id="UP000037109"/>
    </source>
</evidence>
<dbReference type="InterPro" id="IPR003660">
    <property type="entry name" value="HAMP_dom"/>
</dbReference>
<dbReference type="Gene3D" id="6.10.340.10">
    <property type="match status" value="1"/>
</dbReference>
<keyword evidence="5" id="KW-0418">Kinase</keyword>
<dbReference type="PANTHER" id="PTHR34220:SF7">
    <property type="entry name" value="SENSOR HISTIDINE KINASE YPDA"/>
    <property type="match status" value="1"/>
</dbReference>
<evidence type="ECO:0000256" key="1">
    <source>
        <dbReference type="ARBA" id="ARBA00004651"/>
    </source>
</evidence>
<feature type="domain" description="HAMP" evidence="8">
    <location>
        <begin position="298"/>
        <end position="350"/>
    </location>
</feature>
<evidence type="ECO:0000256" key="7">
    <source>
        <dbReference type="SAM" id="Phobius"/>
    </source>
</evidence>
<dbReference type="Gene3D" id="3.30.565.10">
    <property type="entry name" value="Histidine kinase-like ATPase, C-terminal domain"/>
    <property type="match status" value="1"/>
</dbReference>
<dbReference type="GO" id="GO:0000155">
    <property type="term" value="F:phosphorelay sensor kinase activity"/>
    <property type="evidence" value="ECO:0007669"/>
    <property type="project" value="InterPro"/>
</dbReference>
<dbReference type="SMART" id="SM00304">
    <property type="entry name" value="HAMP"/>
    <property type="match status" value="1"/>
</dbReference>
<dbReference type="CDD" id="cd06225">
    <property type="entry name" value="HAMP"/>
    <property type="match status" value="1"/>
</dbReference>
<dbReference type="Pfam" id="PF00672">
    <property type="entry name" value="HAMP"/>
    <property type="match status" value="1"/>
</dbReference>
<evidence type="ECO:0000256" key="6">
    <source>
        <dbReference type="ARBA" id="ARBA00023136"/>
    </source>
</evidence>
<dbReference type="RefSeq" id="WP_053435172.1">
    <property type="nucleotide sequence ID" value="NZ_LGUF01000007.1"/>
</dbReference>
<evidence type="ECO:0000256" key="3">
    <source>
        <dbReference type="ARBA" id="ARBA00022553"/>
    </source>
</evidence>
<organism evidence="9 10">
    <name type="scientific">Sporosarcina globispora</name>
    <name type="common">Bacillus globisporus</name>
    <dbReference type="NCBI Taxonomy" id="1459"/>
    <lineage>
        <taxon>Bacteria</taxon>
        <taxon>Bacillati</taxon>
        <taxon>Bacillota</taxon>
        <taxon>Bacilli</taxon>
        <taxon>Bacillales</taxon>
        <taxon>Caryophanaceae</taxon>
        <taxon>Sporosarcina</taxon>
    </lineage>
</organism>
<dbReference type="PROSITE" id="PS50885">
    <property type="entry name" value="HAMP"/>
    <property type="match status" value="1"/>
</dbReference>
<dbReference type="AlphaFoldDB" id="A0A0M0GD89"/>
<protein>
    <recommendedName>
        <fullName evidence="8">HAMP domain-containing protein</fullName>
    </recommendedName>
</protein>
<comment type="subcellular location">
    <subcellularLocation>
        <location evidence="1">Cell membrane</location>
        <topology evidence="1">Multi-pass membrane protein</topology>
    </subcellularLocation>
</comment>
<dbReference type="STRING" id="1459.AF332_13930"/>
<keyword evidence="7" id="KW-1133">Transmembrane helix</keyword>
<reference evidence="10" key="1">
    <citation type="submission" date="2015-07" db="EMBL/GenBank/DDBJ databases">
        <title>Fjat-10036 dsm4.</title>
        <authorList>
            <person name="Liu B."/>
            <person name="Wang J."/>
            <person name="Zhu Y."/>
            <person name="Liu G."/>
            <person name="Chen Q."/>
            <person name="Chen Z."/>
            <person name="Lan J."/>
            <person name="Che J."/>
            <person name="Ge C."/>
            <person name="Shi H."/>
            <person name="Pan Z."/>
            <person name="Liu X."/>
        </authorList>
    </citation>
    <scope>NUCLEOTIDE SEQUENCE [LARGE SCALE GENOMIC DNA]</scope>
    <source>
        <strain evidence="10">DSM 4</strain>
    </source>
</reference>
<accession>A0A0M0GD89</accession>
<dbReference type="InterPro" id="IPR050640">
    <property type="entry name" value="Bact_2-comp_sensor_kinase"/>
</dbReference>
<evidence type="ECO:0000256" key="5">
    <source>
        <dbReference type="ARBA" id="ARBA00022777"/>
    </source>
</evidence>
<sequence>MRNRLNNNSFKSLVFLNIQSKLLFMFLLAALIPLLALGAISYYQSSKVVNEQLKNYNHFAGEKIQKELDRTFNDMFFSAAAIKQYIADQTSVKLSSQEPQTYMDFKEESNLERLLEIHKKGNIKGIYLITSSGYYFGDYNIDIKSFKQREIWKQALESGKTEVAVYKSDHYKSNNPDRLIGLLMPLDTYGVLNHSYLLIEADADEIFSMVNVLEDDLKARISIQNEAGDYFYSTISKRNDRSSDIIWKETTFTNNWIIQFRIPQDEFYRSSAIIFRVVMLGAVFALLLALALSFLFSRQFSSKILRLKLAMDDVSKGSLDSKPSIETEDEIGQLGYHFNRMLFQINQLVEEVKEKEAIKLEAEMKAVHYQINPHLLFNTLNIIQWKARLDGNPEISKMLTHLIMVLEGNLNFDIGLVPLEDELKALKHYLAIQELRYGAHFTFQTEMESGLGDALIPRMTLQPMIENIFFHAFEDGTGEISLNVLEKQSSFQLILKDNGKGIHQEKLDSLFKKPPSLKKGGIGLDNIYQKFRFHFGKHFLIEADSEIGKGTAISIYWPKRWVKNDR</sequence>
<dbReference type="InterPro" id="IPR010559">
    <property type="entry name" value="Sig_transdc_His_kin_internal"/>
</dbReference>
<keyword evidence="4" id="KW-0808">Transferase</keyword>
<evidence type="ECO:0000259" key="8">
    <source>
        <dbReference type="PROSITE" id="PS50885"/>
    </source>
</evidence>
<dbReference type="InterPro" id="IPR036890">
    <property type="entry name" value="HATPase_C_sf"/>
</dbReference>
<dbReference type="PANTHER" id="PTHR34220">
    <property type="entry name" value="SENSOR HISTIDINE KINASE YPDA"/>
    <property type="match status" value="1"/>
</dbReference>
<keyword evidence="2" id="KW-1003">Cell membrane</keyword>
<dbReference type="InterPro" id="IPR003594">
    <property type="entry name" value="HATPase_dom"/>
</dbReference>
<feature type="transmembrane region" description="Helical" evidence="7">
    <location>
        <begin position="273"/>
        <end position="296"/>
    </location>
</feature>
<dbReference type="PATRIC" id="fig|1459.3.peg.3012"/>
<proteinExistence type="predicted"/>
<name>A0A0M0GD89_SPOGL</name>
<keyword evidence="3" id="KW-0597">Phosphoprotein</keyword>